<dbReference type="EMBL" id="JASKMA010000033">
    <property type="protein sequence ID" value="MDT6987682.1"/>
    <property type="molecule type" value="Genomic_DNA"/>
</dbReference>
<gene>
    <name evidence="2" type="ORF">QNO04_29985</name>
</gene>
<dbReference type="Proteomes" id="UP001249760">
    <property type="component" value="Unassembled WGS sequence"/>
</dbReference>
<accession>A0ABU3K0N9</accession>
<dbReference type="RefSeq" id="WP_394312135.1">
    <property type="nucleotide sequence ID" value="NZ_JASKMA010000033.1"/>
</dbReference>
<evidence type="ECO:0000313" key="3">
    <source>
        <dbReference type="Proteomes" id="UP001249760"/>
    </source>
</evidence>
<protein>
    <submittedName>
        <fullName evidence="2">Uncharacterized protein</fullName>
    </submittedName>
</protein>
<evidence type="ECO:0000256" key="1">
    <source>
        <dbReference type="SAM" id="MobiDB-lite"/>
    </source>
</evidence>
<sequence length="71" mass="7400">MVDDVVRAAAPPVGRVLVVGAVSLGPRAPPPLTYEIEVVVPAKRRGDGAQQPFDQGGLRRQASGDRIDALA</sequence>
<feature type="region of interest" description="Disordered" evidence="1">
    <location>
        <begin position="45"/>
        <end position="71"/>
    </location>
</feature>
<feature type="compositionally biased region" description="Basic and acidic residues" evidence="1">
    <location>
        <begin position="62"/>
        <end position="71"/>
    </location>
</feature>
<proteinExistence type="predicted"/>
<keyword evidence="3" id="KW-1185">Reference proteome</keyword>
<organism evidence="2 3">
    <name type="scientific">Streptomyces lusitanus</name>
    <dbReference type="NCBI Taxonomy" id="68232"/>
    <lineage>
        <taxon>Bacteria</taxon>
        <taxon>Bacillati</taxon>
        <taxon>Actinomycetota</taxon>
        <taxon>Actinomycetes</taxon>
        <taxon>Kitasatosporales</taxon>
        <taxon>Streptomycetaceae</taxon>
        <taxon>Streptomyces</taxon>
    </lineage>
</organism>
<evidence type="ECO:0000313" key="2">
    <source>
        <dbReference type="EMBL" id="MDT6987682.1"/>
    </source>
</evidence>
<comment type="caution">
    <text evidence="2">The sequence shown here is derived from an EMBL/GenBank/DDBJ whole genome shotgun (WGS) entry which is preliminary data.</text>
</comment>
<reference evidence="2 3" key="1">
    <citation type="submission" date="2023-05" db="EMBL/GenBank/DDBJ databases">
        <title>Streptomyces fuscus sp. nov., a brown-black pigment producing actinomyces isolated from dry sand of Sea duck farm.</title>
        <authorList>
            <person name="Xie J."/>
            <person name="Shen N."/>
        </authorList>
    </citation>
    <scope>NUCLEOTIDE SEQUENCE [LARGE SCALE GENOMIC DNA]</scope>
    <source>
        <strain evidence="2 3">CGMCC 4.1745</strain>
    </source>
</reference>
<name>A0ABU3K0N9_9ACTN</name>